<dbReference type="EMBL" id="MOBX01000013">
    <property type="protein sequence ID" value="RON80911.1"/>
    <property type="molecule type" value="Genomic_DNA"/>
</dbReference>
<dbReference type="RefSeq" id="WP_123450040.1">
    <property type="nucleotide sequence ID" value="NZ_MOBX01000013.1"/>
</dbReference>
<name>A0A423MCA2_PSEFL</name>
<sequence length="59" mass="6175">MNDPCANTYHTLDFSPTTATRPEHCGSLRWASEQMLGTARALVLASVAVLQAAQAGGEG</sequence>
<reference evidence="1 2" key="1">
    <citation type="submission" date="2016-10" db="EMBL/GenBank/DDBJ databases">
        <title>Comparative genome analysis of multiple Pseudomonas spp. focuses on biocontrol and plant growth promoting traits.</title>
        <authorList>
            <person name="Tao X.-Y."/>
            <person name="Taylor C.G."/>
        </authorList>
    </citation>
    <scope>NUCLEOTIDE SEQUENCE [LARGE SCALE GENOMIC DNA]</scope>
    <source>
        <strain evidence="1 2">28B5</strain>
    </source>
</reference>
<proteinExistence type="predicted"/>
<organism evidence="1 2">
    <name type="scientific">Pseudomonas fluorescens</name>
    <dbReference type="NCBI Taxonomy" id="294"/>
    <lineage>
        <taxon>Bacteria</taxon>
        <taxon>Pseudomonadati</taxon>
        <taxon>Pseudomonadota</taxon>
        <taxon>Gammaproteobacteria</taxon>
        <taxon>Pseudomonadales</taxon>
        <taxon>Pseudomonadaceae</taxon>
        <taxon>Pseudomonas</taxon>
    </lineage>
</organism>
<evidence type="ECO:0000313" key="1">
    <source>
        <dbReference type="EMBL" id="RON80911.1"/>
    </source>
</evidence>
<dbReference type="AlphaFoldDB" id="A0A423MCA2"/>
<protein>
    <submittedName>
        <fullName evidence="1">Uncharacterized protein</fullName>
    </submittedName>
</protein>
<dbReference type="Proteomes" id="UP000285378">
    <property type="component" value="Unassembled WGS sequence"/>
</dbReference>
<dbReference type="OrthoDB" id="6946132at2"/>
<evidence type="ECO:0000313" key="2">
    <source>
        <dbReference type="Proteomes" id="UP000285378"/>
    </source>
</evidence>
<gene>
    <name evidence="1" type="ORF">BK670_12020</name>
</gene>
<comment type="caution">
    <text evidence="1">The sequence shown here is derived from an EMBL/GenBank/DDBJ whole genome shotgun (WGS) entry which is preliminary data.</text>
</comment>
<accession>A0A423MCA2</accession>